<evidence type="ECO:0000313" key="3">
    <source>
        <dbReference type="Proteomes" id="UP000183275"/>
    </source>
</evidence>
<protein>
    <submittedName>
        <fullName evidence="2">Uncharacterized protein</fullName>
    </submittedName>
</protein>
<feature type="transmembrane region" description="Helical" evidence="1">
    <location>
        <begin position="12"/>
        <end position="33"/>
    </location>
</feature>
<evidence type="ECO:0000313" key="2">
    <source>
        <dbReference type="EMBL" id="SEW33016.1"/>
    </source>
</evidence>
<organism evidence="2 3">
    <name type="scientific">Natrinema salifodinae</name>
    <dbReference type="NCBI Taxonomy" id="1202768"/>
    <lineage>
        <taxon>Archaea</taxon>
        <taxon>Methanobacteriati</taxon>
        <taxon>Methanobacteriota</taxon>
        <taxon>Stenosarchaea group</taxon>
        <taxon>Halobacteria</taxon>
        <taxon>Halobacteriales</taxon>
        <taxon>Natrialbaceae</taxon>
        <taxon>Natrinema</taxon>
    </lineage>
</organism>
<dbReference type="Proteomes" id="UP000183275">
    <property type="component" value="Unassembled WGS sequence"/>
</dbReference>
<accession>A0A1I0QZB3</accession>
<keyword evidence="1" id="KW-0472">Membrane</keyword>
<name>A0A1I0QZB3_9EURY</name>
<keyword evidence="3" id="KW-1185">Reference proteome</keyword>
<dbReference type="RefSeq" id="WP_049991451.1">
    <property type="nucleotide sequence ID" value="NZ_FOIS01000007.1"/>
</dbReference>
<dbReference type="STRING" id="1202768.SAMN05216285_4188"/>
<sequence>MSDYEIHKALTNLSFVPIFIGSILYLVAGYIVMRPGTAVAVFDGIEYVLAAVGFVLIIGAIAIRVWAERGGTERRRRLLRRIMECE</sequence>
<feature type="transmembrane region" description="Helical" evidence="1">
    <location>
        <begin position="45"/>
        <end position="67"/>
    </location>
</feature>
<dbReference type="AlphaFoldDB" id="A0A1I0QZB3"/>
<proteinExistence type="predicted"/>
<evidence type="ECO:0000256" key="1">
    <source>
        <dbReference type="SAM" id="Phobius"/>
    </source>
</evidence>
<gene>
    <name evidence="2" type="ORF">SAMN05216285_4188</name>
</gene>
<reference evidence="3" key="1">
    <citation type="submission" date="2016-10" db="EMBL/GenBank/DDBJ databases">
        <authorList>
            <person name="Varghese N."/>
        </authorList>
    </citation>
    <scope>NUCLEOTIDE SEQUENCE [LARGE SCALE GENOMIC DNA]</scope>
    <source>
        <strain evidence="3">CGMCC 1.12284</strain>
    </source>
</reference>
<keyword evidence="1" id="KW-1133">Transmembrane helix</keyword>
<dbReference type="EMBL" id="FOIS01000007">
    <property type="protein sequence ID" value="SEW33016.1"/>
    <property type="molecule type" value="Genomic_DNA"/>
</dbReference>
<keyword evidence="1" id="KW-0812">Transmembrane</keyword>